<dbReference type="Proteomes" id="UP000204095">
    <property type="component" value="Segment"/>
</dbReference>
<feature type="region of interest" description="Disordered" evidence="1">
    <location>
        <begin position="1"/>
        <end position="20"/>
    </location>
</feature>
<protein>
    <submittedName>
        <fullName evidence="2">Uncharacterized protein n264R</fullName>
    </submittedName>
</protein>
<evidence type="ECO:0000256" key="1">
    <source>
        <dbReference type="SAM" id="MobiDB-lite"/>
    </source>
</evidence>
<organismHost>
    <name type="scientific">Paramecium bursaria</name>
    <dbReference type="NCBI Taxonomy" id="74790"/>
</organismHost>
<dbReference type="GeneID" id="5469867"/>
<dbReference type="RefSeq" id="YP_001425896.1">
    <property type="nucleotide sequence ID" value="NC_008603.1"/>
</dbReference>
<dbReference type="KEGG" id="vg:5469867"/>
<evidence type="ECO:0000313" key="2">
    <source>
        <dbReference type="EMBL" id="ABT15549.1"/>
    </source>
</evidence>
<organism evidence="2 3">
    <name type="scientific">Paramecium bursaria Chlorella virus FR483</name>
    <name type="common">PBCV-FR483</name>
    <dbReference type="NCBI Taxonomy" id="399781"/>
    <lineage>
        <taxon>Viruses</taxon>
        <taxon>Varidnaviria</taxon>
        <taxon>Bamfordvirae</taxon>
        <taxon>Nucleocytoviricota</taxon>
        <taxon>Megaviricetes</taxon>
        <taxon>Algavirales</taxon>
        <taxon>Phycodnaviridae</taxon>
        <taxon>Chlorovirus</taxon>
        <taxon>Chlorovirus conductrix</taxon>
        <taxon>Paramecium bursaria Chlorella virus A1</taxon>
    </lineage>
</organism>
<gene>
    <name evidence="2" type="primary">n264R</name>
    <name evidence="2" type="ORF">FR483_n264R</name>
</gene>
<accession>A7J6W8</accession>
<feature type="compositionally biased region" description="Basic and acidic residues" evidence="1">
    <location>
        <begin position="9"/>
        <end position="20"/>
    </location>
</feature>
<dbReference type="EMBL" id="DQ890022">
    <property type="protein sequence ID" value="ABT15549.1"/>
    <property type="molecule type" value="Genomic_DNA"/>
</dbReference>
<name>A7J6W8_PBCVF</name>
<sequence length="115" mass="13440">MSHPQVSPAREETRTTTKARSRAETCTRACSFWREGNCCIARRDSEVPNKPRELCWQGGTTCERDKTNSKKYGKVVPVRMGCVFSQGLFCWVSRETRRPVLGTSWWKWNCFWLCR</sequence>
<proteinExistence type="predicted"/>
<evidence type="ECO:0000313" key="3">
    <source>
        <dbReference type="Proteomes" id="UP000204095"/>
    </source>
</evidence>
<reference evidence="2 3" key="1">
    <citation type="journal article" date="2007" name="Virology">
        <title>Sequence and annotation of the 314-kb MT325 and the 321-kb FR483 viruses that infect Chlorella Pbi.</title>
        <authorList>
            <person name="Fitzgerald L.A."/>
            <person name="Graves M.V."/>
            <person name="Li X."/>
            <person name="Feldblyum T."/>
            <person name="Hartigan J."/>
            <person name="Van Etten J.L."/>
        </authorList>
    </citation>
    <scope>NUCLEOTIDE SEQUENCE [LARGE SCALE GENOMIC DNA]</scope>
    <source>
        <strain evidence="2 3">FR483</strain>
    </source>
</reference>